<evidence type="ECO:0000256" key="4">
    <source>
        <dbReference type="ARBA" id="ARBA00022840"/>
    </source>
</evidence>
<evidence type="ECO:0000256" key="1">
    <source>
        <dbReference type="ARBA" id="ARBA00004651"/>
    </source>
</evidence>
<dbReference type="RefSeq" id="WP_086752114.1">
    <property type="nucleotide sequence ID" value="NZ_JAGJBZ010000002.1"/>
</dbReference>
<feature type="transmembrane region" description="Helical" evidence="8">
    <location>
        <begin position="112"/>
        <end position="136"/>
    </location>
</feature>
<dbReference type="InterPro" id="IPR003593">
    <property type="entry name" value="AAA+_ATPase"/>
</dbReference>
<evidence type="ECO:0000256" key="7">
    <source>
        <dbReference type="SAM" id="MobiDB-lite"/>
    </source>
</evidence>
<dbReference type="PANTHER" id="PTHR43394:SF1">
    <property type="entry name" value="ATP-BINDING CASSETTE SUB-FAMILY B MEMBER 10, MITOCHONDRIAL"/>
    <property type="match status" value="1"/>
</dbReference>
<evidence type="ECO:0000256" key="8">
    <source>
        <dbReference type="SAM" id="Phobius"/>
    </source>
</evidence>
<dbReference type="SUPFAM" id="SSF90123">
    <property type="entry name" value="ABC transporter transmembrane region"/>
    <property type="match status" value="1"/>
</dbReference>
<reference evidence="10 11" key="1">
    <citation type="journal article" date="2023" name="Microb. Genom.">
        <title>Mesoterricola silvestris gen. nov., sp. nov., Mesoterricola sediminis sp. nov., Geothrix oryzae sp. nov., Geothrix edaphica sp. nov., Geothrix rubra sp. nov., and Geothrix limicola sp. nov., six novel members of Acidobacteriota isolated from soils.</title>
        <authorList>
            <person name="Weisberg A.J."/>
            <person name="Pearce E."/>
            <person name="Kramer C.G."/>
            <person name="Chang J.H."/>
            <person name="Clarke C.R."/>
        </authorList>
    </citation>
    <scope>NUCLEOTIDE SEQUENCE [LARGE SCALE GENOMIC DNA]</scope>
    <source>
        <strain evidence="10 11">NRRL_B-2795</strain>
    </source>
</reference>
<evidence type="ECO:0000256" key="2">
    <source>
        <dbReference type="ARBA" id="ARBA00022692"/>
    </source>
</evidence>
<evidence type="ECO:0000256" key="3">
    <source>
        <dbReference type="ARBA" id="ARBA00022741"/>
    </source>
</evidence>
<accession>A0ABU4KXS1</accession>
<dbReference type="PANTHER" id="PTHR43394">
    <property type="entry name" value="ATP-DEPENDENT PERMEASE MDL1, MITOCHONDRIAL"/>
    <property type="match status" value="1"/>
</dbReference>
<feature type="transmembrane region" description="Helical" evidence="8">
    <location>
        <begin position="301"/>
        <end position="323"/>
    </location>
</feature>
<dbReference type="InterPro" id="IPR027417">
    <property type="entry name" value="P-loop_NTPase"/>
</dbReference>
<feature type="transmembrane region" description="Helical" evidence="8">
    <location>
        <begin position="71"/>
        <end position="92"/>
    </location>
</feature>
<dbReference type="Proteomes" id="UP001271723">
    <property type="component" value="Unassembled WGS sequence"/>
</dbReference>
<keyword evidence="6 8" id="KW-0472">Membrane</keyword>
<comment type="subcellular location">
    <subcellularLocation>
        <location evidence="1">Cell membrane</location>
        <topology evidence="1">Multi-pass membrane protein</topology>
    </subcellularLocation>
</comment>
<keyword evidence="5 8" id="KW-1133">Transmembrane helix</keyword>
<dbReference type="SUPFAM" id="SSF52540">
    <property type="entry name" value="P-loop containing nucleoside triphosphate hydrolases"/>
    <property type="match status" value="1"/>
</dbReference>
<evidence type="ECO:0000259" key="9">
    <source>
        <dbReference type="PROSITE" id="PS50893"/>
    </source>
</evidence>
<keyword evidence="4 10" id="KW-0067">ATP-binding</keyword>
<dbReference type="Gene3D" id="3.40.50.300">
    <property type="entry name" value="P-loop containing nucleotide triphosphate hydrolases"/>
    <property type="match status" value="1"/>
</dbReference>
<dbReference type="Gene3D" id="1.20.1560.10">
    <property type="entry name" value="ABC transporter type 1, transmembrane domain"/>
    <property type="match status" value="1"/>
</dbReference>
<protein>
    <submittedName>
        <fullName evidence="10">ABC transporter ATP-binding protein</fullName>
    </submittedName>
</protein>
<feature type="compositionally biased region" description="Polar residues" evidence="7">
    <location>
        <begin position="1"/>
        <end position="13"/>
    </location>
</feature>
<feature type="region of interest" description="Disordered" evidence="7">
    <location>
        <begin position="1"/>
        <end position="24"/>
    </location>
</feature>
<evidence type="ECO:0000256" key="6">
    <source>
        <dbReference type="ARBA" id="ARBA00023136"/>
    </source>
</evidence>
<evidence type="ECO:0000313" key="10">
    <source>
        <dbReference type="EMBL" id="MDX2908254.1"/>
    </source>
</evidence>
<gene>
    <name evidence="10" type="ORF">PV517_05995</name>
</gene>
<evidence type="ECO:0000256" key="5">
    <source>
        <dbReference type="ARBA" id="ARBA00022989"/>
    </source>
</evidence>
<dbReference type="CDD" id="cd03228">
    <property type="entry name" value="ABCC_MRP_Like"/>
    <property type="match status" value="1"/>
</dbReference>
<dbReference type="Pfam" id="PF00005">
    <property type="entry name" value="ABC_tran"/>
    <property type="match status" value="1"/>
</dbReference>
<evidence type="ECO:0000313" key="11">
    <source>
        <dbReference type="Proteomes" id="UP001271723"/>
    </source>
</evidence>
<dbReference type="InterPro" id="IPR039421">
    <property type="entry name" value="Type_1_exporter"/>
</dbReference>
<feature type="domain" description="ABC transporter" evidence="9">
    <location>
        <begin position="394"/>
        <end position="633"/>
    </location>
</feature>
<organism evidence="10 11">
    <name type="scientific">Streptomyces griseiscabiei</name>
    <dbReference type="NCBI Taxonomy" id="2993540"/>
    <lineage>
        <taxon>Bacteria</taxon>
        <taxon>Bacillati</taxon>
        <taxon>Actinomycetota</taxon>
        <taxon>Actinomycetes</taxon>
        <taxon>Kitasatosporales</taxon>
        <taxon>Streptomycetaceae</taxon>
        <taxon>Streptomyces</taxon>
    </lineage>
</organism>
<dbReference type="PROSITE" id="PS50893">
    <property type="entry name" value="ABC_TRANSPORTER_2"/>
    <property type="match status" value="1"/>
</dbReference>
<dbReference type="InterPro" id="IPR036640">
    <property type="entry name" value="ABC1_TM_sf"/>
</dbReference>
<sequence length="637" mass="68638">MTQPTVPAQSSRPPSDAARTAVAPPTPAEIKYTGQYSVNPMDGVSFRALCARIPSVMKRIAGMSWAVDRTAVVLLVACQVTVGLAAAGQLTATSDVMRSLLGDGTVQERLHQALPALIFVAVMAALSRTASAVSAYGDRRITPKLTTEADTTLVSSVCRVEAAAYSEDGFHDRQEAAEMGVIRTHVMVADAQQLMSSLIQLVTACSVLAVLDWRLLPFLLMAVLPAGVGSVLTARVDYEIHYANIANRNARGMMRWWATSPKYGDEVRANSMSGYLLYWYRTLSLQADERSLAAAPRILRINLASAACGGLFLVATWVALYWLAATGQIAVAIAATAVFAVRTTLGALTQLVRSAAAVFHTSLYLGDMTTFLDEAQEKAPHRGELTVRAPIDEVCVRGAVYRYPGKDKPALDGVSLTLKRGQILALVGVNGSGKTTLTRLLAGILLADEGTVTWNGTDLAEVDPDTVWALTGLVPQVFAQWPLRLRENVNLGQPRPGGDVPVWEAIDAVGLREAVEDLPDQLDTLLAREIFSGVELSGGQWQRVACARGLHRLPELLIMDEPTSQVDPEGEHRAFETLKAMAADRITIVVTHRLENTKIADEIVVMEEGRVTEHGTYEDLACGGGTFARLLALSQDR</sequence>
<name>A0ABU4KXS1_9ACTN</name>
<proteinExistence type="predicted"/>
<keyword evidence="11" id="KW-1185">Reference proteome</keyword>
<keyword evidence="3" id="KW-0547">Nucleotide-binding</keyword>
<dbReference type="SMART" id="SM00382">
    <property type="entry name" value="AAA"/>
    <property type="match status" value="1"/>
</dbReference>
<dbReference type="InterPro" id="IPR003439">
    <property type="entry name" value="ABC_transporter-like_ATP-bd"/>
</dbReference>
<dbReference type="EMBL" id="JARAVY010000002">
    <property type="protein sequence ID" value="MDX2908254.1"/>
    <property type="molecule type" value="Genomic_DNA"/>
</dbReference>
<dbReference type="GO" id="GO:0005524">
    <property type="term" value="F:ATP binding"/>
    <property type="evidence" value="ECO:0007669"/>
    <property type="project" value="UniProtKB-KW"/>
</dbReference>
<keyword evidence="2 8" id="KW-0812">Transmembrane</keyword>
<comment type="caution">
    <text evidence="10">The sequence shown here is derived from an EMBL/GenBank/DDBJ whole genome shotgun (WGS) entry which is preliminary data.</text>
</comment>